<feature type="region of interest" description="Disordered" evidence="3">
    <location>
        <begin position="70"/>
        <end position="94"/>
    </location>
</feature>
<dbReference type="RefSeq" id="WP_146599901.1">
    <property type="nucleotide sequence ID" value="NZ_SJPY01000003.1"/>
</dbReference>
<evidence type="ECO:0000259" key="4">
    <source>
        <dbReference type="PROSITE" id="PS01031"/>
    </source>
</evidence>
<dbReference type="InterPro" id="IPR031107">
    <property type="entry name" value="Small_HSP"/>
</dbReference>
<accession>A0A5C6E485</accession>
<evidence type="ECO:0000313" key="6">
    <source>
        <dbReference type="Proteomes" id="UP000315471"/>
    </source>
</evidence>
<keyword evidence="5" id="KW-0346">Stress response</keyword>
<organism evidence="5 6">
    <name type="scientific">Novipirellula aureliae</name>
    <dbReference type="NCBI Taxonomy" id="2527966"/>
    <lineage>
        <taxon>Bacteria</taxon>
        <taxon>Pseudomonadati</taxon>
        <taxon>Planctomycetota</taxon>
        <taxon>Planctomycetia</taxon>
        <taxon>Pirellulales</taxon>
        <taxon>Pirellulaceae</taxon>
        <taxon>Novipirellula</taxon>
    </lineage>
</organism>
<dbReference type="Gene3D" id="2.60.40.790">
    <property type="match status" value="1"/>
</dbReference>
<keyword evidence="6" id="KW-1185">Reference proteome</keyword>
<dbReference type="InterPro" id="IPR002068">
    <property type="entry name" value="A-crystallin/Hsp20_dom"/>
</dbReference>
<dbReference type="InterPro" id="IPR008978">
    <property type="entry name" value="HSP20-like_chaperone"/>
</dbReference>
<dbReference type="CDD" id="cd06464">
    <property type="entry name" value="ACD_sHsps-like"/>
    <property type="match status" value="1"/>
</dbReference>
<dbReference type="PANTHER" id="PTHR11527">
    <property type="entry name" value="HEAT-SHOCK PROTEIN 20 FAMILY MEMBER"/>
    <property type="match status" value="1"/>
</dbReference>
<evidence type="ECO:0000256" key="3">
    <source>
        <dbReference type="SAM" id="MobiDB-lite"/>
    </source>
</evidence>
<dbReference type="OrthoDB" id="268718at2"/>
<proteinExistence type="inferred from homology"/>
<reference evidence="5 6" key="1">
    <citation type="submission" date="2019-02" db="EMBL/GenBank/DDBJ databases">
        <title>Deep-cultivation of Planctomycetes and their phenomic and genomic characterization uncovers novel biology.</title>
        <authorList>
            <person name="Wiegand S."/>
            <person name="Jogler M."/>
            <person name="Boedeker C."/>
            <person name="Pinto D."/>
            <person name="Vollmers J."/>
            <person name="Rivas-Marin E."/>
            <person name="Kohn T."/>
            <person name="Peeters S.H."/>
            <person name="Heuer A."/>
            <person name="Rast P."/>
            <person name="Oberbeckmann S."/>
            <person name="Bunk B."/>
            <person name="Jeske O."/>
            <person name="Meyerdierks A."/>
            <person name="Storesund J.E."/>
            <person name="Kallscheuer N."/>
            <person name="Luecker S."/>
            <person name="Lage O.M."/>
            <person name="Pohl T."/>
            <person name="Merkel B.J."/>
            <person name="Hornburger P."/>
            <person name="Mueller R.-W."/>
            <person name="Bruemmer F."/>
            <person name="Labrenz M."/>
            <person name="Spormann A.M."/>
            <person name="Op Den Camp H."/>
            <person name="Overmann J."/>
            <person name="Amann R."/>
            <person name="Jetten M.S.M."/>
            <person name="Mascher T."/>
            <person name="Medema M.H."/>
            <person name="Devos D.P."/>
            <person name="Kaster A.-K."/>
            <person name="Ovreas L."/>
            <person name="Rohde M."/>
            <person name="Galperin M.Y."/>
            <person name="Jogler C."/>
        </authorList>
    </citation>
    <scope>NUCLEOTIDE SEQUENCE [LARGE SCALE GENOMIC DNA]</scope>
    <source>
        <strain evidence="5 6">Q31b</strain>
    </source>
</reference>
<sequence>MRFNIPWASELNRLQEEMERVFGDGARESLLRPRAYPPVNIWEDDDNLYVESEIPGMELDEFELLSSDENSLTIQGERKKPANGSSSAHRQERSFGRFSRIIQLPASVDADKTSAQYKAGVLKIMLAKKEEAKPRHITVTAG</sequence>
<dbReference type="AlphaFoldDB" id="A0A5C6E485"/>
<dbReference type="EMBL" id="SJPY01000003">
    <property type="protein sequence ID" value="TWU43485.1"/>
    <property type="molecule type" value="Genomic_DNA"/>
</dbReference>
<evidence type="ECO:0000256" key="1">
    <source>
        <dbReference type="PROSITE-ProRule" id="PRU00285"/>
    </source>
</evidence>
<gene>
    <name evidence="5" type="ORF">Q31b_25260</name>
</gene>
<dbReference type="Proteomes" id="UP000315471">
    <property type="component" value="Unassembled WGS sequence"/>
</dbReference>
<evidence type="ECO:0000313" key="5">
    <source>
        <dbReference type="EMBL" id="TWU43485.1"/>
    </source>
</evidence>
<comment type="caution">
    <text evidence="5">The sequence shown here is derived from an EMBL/GenBank/DDBJ whole genome shotgun (WGS) entry which is preliminary data.</text>
</comment>
<name>A0A5C6E485_9BACT</name>
<dbReference type="PROSITE" id="PS01031">
    <property type="entry name" value="SHSP"/>
    <property type="match status" value="1"/>
</dbReference>
<comment type="similarity">
    <text evidence="1 2">Belongs to the small heat shock protein (HSP20) family.</text>
</comment>
<dbReference type="Pfam" id="PF00011">
    <property type="entry name" value="HSP20"/>
    <property type="match status" value="1"/>
</dbReference>
<dbReference type="SUPFAM" id="SSF49764">
    <property type="entry name" value="HSP20-like chaperones"/>
    <property type="match status" value="1"/>
</dbReference>
<evidence type="ECO:0000256" key="2">
    <source>
        <dbReference type="RuleBase" id="RU003616"/>
    </source>
</evidence>
<feature type="domain" description="SHSP" evidence="4">
    <location>
        <begin position="30"/>
        <end position="142"/>
    </location>
</feature>
<protein>
    <submittedName>
        <fullName evidence="5">18 kDa heat shock protein</fullName>
    </submittedName>
</protein>